<dbReference type="EMBL" id="WNWS01000033">
    <property type="protein sequence ID" value="KAE9986213.1"/>
    <property type="molecule type" value="Genomic_DNA"/>
</dbReference>
<reference evidence="3 5" key="1">
    <citation type="submission" date="2019-11" db="EMBL/GenBank/DDBJ databases">
        <title>Venturia inaequalis Genome Resource.</title>
        <authorList>
            <person name="Lichtner F.J."/>
        </authorList>
    </citation>
    <scope>NUCLEOTIDE SEQUENCE [LARGE SCALE GENOMIC DNA]</scope>
    <source>
        <strain evidence="4 6">120213</strain>
        <strain evidence="3">Bline_iso_100314</strain>
        <strain evidence="2 7">DMI_063113</strain>
    </source>
</reference>
<evidence type="ECO:0000313" key="2">
    <source>
        <dbReference type="EMBL" id="KAE9971775.1"/>
    </source>
</evidence>
<name>A0A8H3V4W9_VENIN</name>
<evidence type="ECO:0000256" key="1">
    <source>
        <dbReference type="SAM" id="MobiDB-lite"/>
    </source>
</evidence>
<dbReference type="Pfam" id="PF05032">
    <property type="entry name" value="Spo12"/>
    <property type="match status" value="1"/>
</dbReference>
<evidence type="ECO:0000313" key="6">
    <source>
        <dbReference type="Proteomes" id="UP000447873"/>
    </source>
</evidence>
<keyword evidence="7" id="KW-1185">Reference proteome</keyword>
<organism evidence="3 5">
    <name type="scientific">Venturia inaequalis</name>
    <name type="common">Apple scab fungus</name>
    <dbReference type="NCBI Taxonomy" id="5025"/>
    <lineage>
        <taxon>Eukaryota</taxon>
        <taxon>Fungi</taxon>
        <taxon>Dikarya</taxon>
        <taxon>Ascomycota</taxon>
        <taxon>Pezizomycotina</taxon>
        <taxon>Dothideomycetes</taxon>
        <taxon>Pleosporomycetidae</taxon>
        <taxon>Venturiales</taxon>
        <taxon>Venturiaceae</taxon>
        <taxon>Venturia</taxon>
    </lineage>
</organism>
<protein>
    <recommendedName>
        <fullName evidence="8">Spo12-like protein</fullName>
    </recommendedName>
</protein>
<feature type="region of interest" description="Disordered" evidence="1">
    <location>
        <begin position="1"/>
        <end position="32"/>
    </location>
</feature>
<proteinExistence type="predicted"/>
<sequence length="156" mass="16563">MSTTNVLSERSSNIPVSPEKKDATDSKEAPKSLEYHRQILESRLKEEKLVPNISIQPSSPTTAATTDSVGGAAKVIPGFTHHAHHLLPISSAEKTYVSPSDTIQSPATQKLAAFRTKHLKAAKPRSLFAKTAAKNAGDLASTSTSTNSSQDSGNNL</sequence>
<feature type="compositionally biased region" description="Low complexity" evidence="1">
    <location>
        <begin position="141"/>
        <end position="156"/>
    </location>
</feature>
<dbReference type="OrthoDB" id="5578329at2759"/>
<evidence type="ECO:0000313" key="4">
    <source>
        <dbReference type="EMBL" id="KAE9986213.1"/>
    </source>
</evidence>
<feature type="compositionally biased region" description="Basic and acidic residues" evidence="1">
    <location>
        <begin position="18"/>
        <end position="32"/>
    </location>
</feature>
<dbReference type="EMBL" id="WNWR01000661">
    <property type="protein sequence ID" value="KAE9971775.1"/>
    <property type="molecule type" value="Genomic_DNA"/>
</dbReference>
<evidence type="ECO:0000313" key="5">
    <source>
        <dbReference type="Proteomes" id="UP000433883"/>
    </source>
</evidence>
<dbReference type="Proteomes" id="UP000490939">
    <property type="component" value="Unassembled WGS sequence"/>
</dbReference>
<dbReference type="AlphaFoldDB" id="A0A8H3V4W9"/>
<dbReference type="Proteomes" id="UP000447873">
    <property type="component" value="Unassembled WGS sequence"/>
</dbReference>
<evidence type="ECO:0000313" key="3">
    <source>
        <dbReference type="EMBL" id="KAE9982130.1"/>
    </source>
</evidence>
<gene>
    <name evidence="3" type="ORF">BLS_006476</name>
    <name evidence="2" type="ORF">EG327_009741</name>
    <name evidence="4" type="ORF">EG328_006216</name>
</gene>
<dbReference type="InterPro" id="IPR007727">
    <property type="entry name" value="Spo12"/>
</dbReference>
<dbReference type="Proteomes" id="UP000433883">
    <property type="component" value="Unassembled WGS sequence"/>
</dbReference>
<evidence type="ECO:0008006" key="8">
    <source>
        <dbReference type="Google" id="ProtNLM"/>
    </source>
</evidence>
<accession>A0A8H3V4W9</accession>
<feature type="compositionally biased region" description="Polar residues" evidence="1">
    <location>
        <begin position="1"/>
        <end position="15"/>
    </location>
</feature>
<feature type="region of interest" description="Disordered" evidence="1">
    <location>
        <begin position="133"/>
        <end position="156"/>
    </location>
</feature>
<dbReference type="EMBL" id="WNWQ01000048">
    <property type="protein sequence ID" value="KAE9982130.1"/>
    <property type="molecule type" value="Genomic_DNA"/>
</dbReference>
<evidence type="ECO:0000313" key="7">
    <source>
        <dbReference type="Proteomes" id="UP000490939"/>
    </source>
</evidence>
<comment type="caution">
    <text evidence="3">The sequence shown here is derived from an EMBL/GenBank/DDBJ whole genome shotgun (WGS) entry which is preliminary data.</text>
</comment>